<keyword evidence="5 8" id="KW-0472">Membrane</keyword>
<evidence type="ECO:0000259" key="9">
    <source>
        <dbReference type="SMART" id="SM00849"/>
    </source>
</evidence>
<dbReference type="PANTHER" id="PTHR11923:SF105">
    <property type="entry name" value="PROTEIN CBR-SCAV-1"/>
    <property type="match status" value="1"/>
</dbReference>
<evidence type="ECO:0000256" key="2">
    <source>
        <dbReference type="ARBA" id="ARBA00010532"/>
    </source>
</evidence>
<keyword evidence="6" id="KW-0325">Glycoprotein</keyword>
<dbReference type="InterPro" id="IPR002159">
    <property type="entry name" value="CD36_fam"/>
</dbReference>
<sequence>MYTERDEMMEFQVACKHSGAQESRKGRAGGRQGLTGTSPDGPSLLGLAGPAAAKSTLVLSEPGSRCCATPTGDTQGLAGRQHHKNNTGWTFSRRCIWLPVETIFRNSRRPPLDLFKQKTDGRTSEKPKWSRRVISSQEGLQPFSLLESNYKQGPPSALILVSCEMPRAKVVCGGLSIASFILGAGLLIAGLVVVLNVFPNTVHNSINKQKLLGLNNDGTLNDFTSQWANPKYISTMQYWIYNYTNPIGILNRAIYPDVAEIGPYSYDEIISNEIVNFTENGEKMIFKQIQTWVFNPNKSCAGCDPKKDKIIIPDIGFQVGIELVDQQLENVLYSELATYACQQLFKNKPDPKAYCQGVAKTIEGELGVLISLFNTSPFAMMTVDELMFSGYKTPFMDKFVNQFLKFLHGLFGTPFTPLPNPPIALNALNGTTDLLYTVWSGKLDPLKTGYIIDFSSISGNSSSSNSSMLPPEWWPSANISYCKDPLAALRIDGTNADYFKKIFLKRTEPLPVYISDICRTANLEYDRDVTVQGINGFRFILPASQFNYSLEENCGFCVPLPYGSYEYPPDSACLPTGLLDISGCSQGAPIIISKPHFYQAERVVSRFVPRLKQTYENDETTIDIEPNTGTVLQANKRLQINLLVNQFRNIKSLSVMRPGAYPLVWLNESYYMDEGTKNQLNSQLFTPTKIVNIICWCAVGLGGALLLLSVALSVTTFCCFREEHKKCHSRMPQTLQLGFLQALLAVCLVSITDSRVIQFYIEPAQKTFPTYVQQLVEGDLQRIEQGMKLTASVSLIFDAGYYIIVDSPSATDIQSKELMLKGVSSRNIAPGEVQVVVTTHGHPDHFGQGNFFPNARHFFGSYEYSDKNFITTELHTSDVMQLTKNVQLWNTPGHTAQDVSVIVHGVPCCGVVAVSGDLFYNEEDAMQSAGIWFQEAWNPIIGKMSRNKVMCYADYIIPAAMKEAADCNVTYHNPKTANTTEYVAKDLLANVTLPKTETNLPVQTTATTAVTTSQPTTSITIASLSPEIFGIPANSSVVASNLQTLELQTTIKPNITTSFFTVDLAAETPSPNEIHMNDGNEIQENLPPLGNKVKNPIFSSRTKEQVESVAPAVESAAMQLARMLNVGLGVAREDEPFPYTKFWQDTLKRIVEDGGPKLTADQFERQNRLRSYHHYLSPTTRTNTTA</sequence>
<dbReference type="OrthoDB" id="18585at2759"/>
<dbReference type="Proteomes" id="UP000835052">
    <property type="component" value="Unassembled WGS sequence"/>
</dbReference>
<evidence type="ECO:0000256" key="4">
    <source>
        <dbReference type="ARBA" id="ARBA00022989"/>
    </source>
</evidence>
<comment type="similarity">
    <text evidence="2">Belongs to the CD36 family.</text>
</comment>
<protein>
    <recommendedName>
        <fullName evidence="9">Metallo-beta-lactamase domain-containing protein</fullName>
    </recommendedName>
</protein>
<proteinExistence type="inferred from homology"/>
<accession>A0A8S1GSD3</accession>
<feature type="domain" description="Metallo-beta-lactamase" evidence="9">
    <location>
        <begin position="790"/>
        <end position="955"/>
    </location>
</feature>
<dbReference type="GO" id="GO:0005044">
    <property type="term" value="F:scavenger receptor activity"/>
    <property type="evidence" value="ECO:0007669"/>
    <property type="project" value="TreeGrafter"/>
</dbReference>
<evidence type="ECO:0000256" key="5">
    <source>
        <dbReference type="ARBA" id="ARBA00023136"/>
    </source>
</evidence>
<comment type="caution">
    <text evidence="10">The sequence shown here is derived from an EMBL/GenBank/DDBJ whole genome shotgun (WGS) entry which is preliminary data.</text>
</comment>
<dbReference type="EMBL" id="CAJGYM010000002">
    <property type="protein sequence ID" value="CAD6185563.1"/>
    <property type="molecule type" value="Genomic_DNA"/>
</dbReference>
<keyword evidence="3 8" id="KW-0812">Transmembrane</keyword>
<evidence type="ECO:0000313" key="10">
    <source>
        <dbReference type="EMBL" id="CAD6185563.1"/>
    </source>
</evidence>
<feature type="transmembrane region" description="Helical" evidence="8">
    <location>
        <begin position="735"/>
        <end position="752"/>
    </location>
</feature>
<evidence type="ECO:0000313" key="11">
    <source>
        <dbReference type="Proteomes" id="UP000835052"/>
    </source>
</evidence>
<keyword evidence="4 8" id="KW-1133">Transmembrane helix</keyword>
<keyword evidence="11" id="KW-1185">Reference proteome</keyword>
<comment type="subcellular location">
    <subcellularLocation>
        <location evidence="1">Membrane</location>
    </subcellularLocation>
</comment>
<dbReference type="PANTHER" id="PTHR11923">
    <property type="entry name" value="SCAVENGER RECEPTOR CLASS B TYPE-1 SR-B1"/>
    <property type="match status" value="1"/>
</dbReference>
<gene>
    <name evidence="10" type="ORF">CAUJ_LOCUS1482</name>
</gene>
<dbReference type="SUPFAM" id="SSF56281">
    <property type="entry name" value="Metallo-hydrolase/oxidoreductase"/>
    <property type="match status" value="1"/>
</dbReference>
<feature type="transmembrane region" description="Helical" evidence="8">
    <location>
        <begin position="175"/>
        <end position="198"/>
    </location>
</feature>
<dbReference type="Gene3D" id="3.60.15.10">
    <property type="entry name" value="Ribonuclease Z/Hydroxyacylglutathione hydrolase-like"/>
    <property type="match status" value="1"/>
</dbReference>
<organism evidence="10 11">
    <name type="scientific">Caenorhabditis auriculariae</name>
    <dbReference type="NCBI Taxonomy" id="2777116"/>
    <lineage>
        <taxon>Eukaryota</taxon>
        <taxon>Metazoa</taxon>
        <taxon>Ecdysozoa</taxon>
        <taxon>Nematoda</taxon>
        <taxon>Chromadorea</taxon>
        <taxon>Rhabditida</taxon>
        <taxon>Rhabditina</taxon>
        <taxon>Rhabditomorpha</taxon>
        <taxon>Rhabditoidea</taxon>
        <taxon>Rhabditidae</taxon>
        <taxon>Peloderinae</taxon>
        <taxon>Caenorhabditis</taxon>
    </lineage>
</organism>
<dbReference type="CDD" id="cd07711">
    <property type="entry name" value="MBLAC1-like_MBL-fold"/>
    <property type="match status" value="1"/>
</dbReference>
<dbReference type="GO" id="GO:0005737">
    <property type="term" value="C:cytoplasm"/>
    <property type="evidence" value="ECO:0007669"/>
    <property type="project" value="TreeGrafter"/>
</dbReference>
<feature type="transmembrane region" description="Helical" evidence="8">
    <location>
        <begin position="690"/>
        <end position="714"/>
    </location>
</feature>
<dbReference type="PRINTS" id="PR01609">
    <property type="entry name" value="CD36FAMILY"/>
</dbReference>
<dbReference type="AlphaFoldDB" id="A0A8S1GSD3"/>
<name>A0A8S1GSD3_9PELO</name>
<feature type="region of interest" description="Disordered" evidence="7">
    <location>
        <begin position="16"/>
        <end position="43"/>
    </location>
</feature>
<dbReference type="GO" id="GO:0016020">
    <property type="term" value="C:membrane"/>
    <property type="evidence" value="ECO:0007669"/>
    <property type="project" value="UniProtKB-SubCell"/>
</dbReference>
<dbReference type="InterPro" id="IPR036866">
    <property type="entry name" value="RibonucZ/Hydroxyglut_hydro"/>
</dbReference>
<evidence type="ECO:0000256" key="6">
    <source>
        <dbReference type="ARBA" id="ARBA00023180"/>
    </source>
</evidence>
<dbReference type="Pfam" id="PF00753">
    <property type="entry name" value="Lactamase_B"/>
    <property type="match status" value="1"/>
</dbReference>
<evidence type="ECO:0000256" key="8">
    <source>
        <dbReference type="SAM" id="Phobius"/>
    </source>
</evidence>
<evidence type="ECO:0000256" key="3">
    <source>
        <dbReference type="ARBA" id="ARBA00022692"/>
    </source>
</evidence>
<evidence type="ECO:0000256" key="7">
    <source>
        <dbReference type="SAM" id="MobiDB-lite"/>
    </source>
</evidence>
<evidence type="ECO:0000256" key="1">
    <source>
        <dbReference type="ARBA" id="ARBA00004370"/>
    </source>
</evidence>
<reference evidence="10" key="1">
    <citation type="submission" date="2020-10" db="EMBL/GenBank/DDBJ databases">
        <authorList>
            <person name="Kikuchi T."/>
        </authorList>
    </citation>
    <scope>NUCLEOTIDE SEQUENCE</scope>
    <source>
        <strain evidence="10">NKZ352</strain>
    </source>
</reference>
<dbReference type="Pfam" id="PF01130">
    <property type="entry name" value="CD36"/>
    <property type="match status" value="1"/>
</dbReference>
<dbReference type="InterPro" id="IPR001279">
    <property type="entry name" value="Metallo-B-lactamas"/>
</dbReference>
<dbReference type="SMART" id="SM00849">
    <property type="entry name" value="Lactamase_B"/>
    <property type="match status" value="1"/>
</dbReference>